<proteinExistence type="predicted"/>
<reference evidence="1 2" key="1">
    <citation type="submission" date="2015-08" db="EMBL/GenBank/DDBJ databases">
        <title>Next Generation Sequencing and Analysis of the Genome of Puccinia sorghi L Schw, the Causal Agent of Maize Common Rust.</title>
        <authorList>
            <person name="Rochi L."/>
            <person name="Burguener G."/>
            <person name="Darino M."/>
            <person name="Turjanski A."/>
            <person name="Kreff E."/>
            <person name="Dieguez M.J."/>
            <person name="Sacco F."/>
        </authorList>
    </citation>
    <scope>NUCLEOTIDE SEQUENCE [LARGE SCALE GENOMIC DNA]</scope>
    <source>
        <strain evidence="1 2">RO10H11247</strain>
    </source>
</reference>
<evidence type="ECO:0000313" key="1">
    <source>
        <dbReference type="EMBL" id="KNZ59505.1"/>
    </source>
</evidence>
<sequence>MMMNSWIHSILSPKPKANCHLLLSNKTLLASTSFFCIMVHLLCNVSRENCKTAIQMIMNILQVATKHPNTPQVLRMIPRDPQTLIKRAQLDITLTKKMCCQFCFCLCGFEPSDLWLCTYKHFNNLDPCGKEIFVSANVVATPPCVFLSQSMLTWNTWLLSNAETKEEMEEWIQVNQDRKDQGYPSDIQHGQNFVNTDWKTETDMLKILSLFVGGLILMEKRSEERALLPDPQIFHHLLSPLVDKIIIIDALITIPTYQFPNSQCVHSKFLAVYGDILETKKQDKRKKKKSRQLAIHWTPIQQKLKEKCSIGLKESYKGIFASNGALDPSHHRNQITNAELPQNQHPALIRNLEYQFNQQWRLPPRKRFGYPTQTAMRTYYWIQAREEVSLWATIWINSAAWGSPFTSQYWHGKAWEIEFIPMACSLCIHHTYLDFA</sequence>
<accession>A0A0L6VHC1</accession>
<dbReference type="AlphaFoldDB" id="A0A0L6VHC1"/>
<dbReference type="Proteomes" id="UP000037035">
    <property type="component" value="Unassembled WGS sequence"/>
</dbReference>
<dbReference type="OrthoDB" id="3269001at2759"/>
<name>A0A0L6VHC1_9BASI</name>
<comment type="caution">
    <text evidence="1">The sequence shown here is derived from an EMBL/GenBank/DDBJ whole genome shotgun (WGS) entry which is preliminary data.</text>
</comment>
<keyword evidence="2" id="KW-1185">Reference proteome</keyword>
<organism evidence="1 2">
    <name type="scientific">Puccinia sorghi</name>
    <dbReference type="NCBI Taxonomy" id="27349"/>
    <lineage>
        <taxon>Eukaryota</taxon>
        <taxon>Fungi</taxon>
        <taxon>Dikarya</taxon>
        <taxon>Basidiomycota</taxon>
        <taxon>Pucciniomycotina</taxon>
        <taxon>Pucciniomycetes</taxon>
        <taxon>Pucciniales</taxon>
        <taxon>Pucciniaceae</taxon>
        <taxon>Puccinia</taxon>
    </lineage>
</organism>
<dbReference type="VEuPathDB" id="FungiDB:VP01_1716g1"/>
<dbReference type="EMBL" id="LAVV01006522">
    <property type="protein sequence ID" value="KNZ59505.1"/>
    <property type="molecule type" value="Genomic_DNA"/>
</dbReference>
<evidence type="ECO:0000313" key="2">
    <source>
        <dbReference type="Proteomes" id="UP000037035"/>
    </source>
</evidence>
<protein>
    <submittedName>
        <fullName evidence="1">Uncharacterized protein</fullName>
    </submittedName>
</protein>
<gene>
    <name evidence="1" type="ORF">VP01_1716g1</name>
</gene>